<dbReference type="RefSeq" id="WP_153342472.1">
    <property type="nucleotide sequence ID" value="NZ_WEGI01000006.1"/>
</dbReference>
<proteinExistence type="predicted"/>
<accession>A0A7K0DNR9</accession>
<gene>
    <name evidence="2" type="ORF">NRB56_29730</name>
</gene>
<dbReference type="InterPro" id="IPR011990">
    <property type="entry name" value="TPR-like_helical_dom_sf"/>
</dbReference>
<reference evidence="2 3" key="1">
    <citation type="submission" date="2019-10" db="EMBL/GenBank/DDBJ databases">
        <title>Nocardia macrotermitis sp. nov. and Nocardia aurantia sp. nov., isolated from the gut of fungus growing-termite Macrotermes natalensis.</title>
        <authorList>
            <person name="Benndorf R."/>
            <person name="Schwitalla J."/>
            <person name="Martin K."/>
            <person name="De Beer W."/>
            <person name="Kaster A.-K."/>
            <person name="Vollmers J."/>
            <person name="Poulsen M."/>
            <person name="Beemelmanns C."/>
        </authorList>
    </citation>
    <scope>NUCLEOTIDE SEQUENCE [LARGE SCALE GENOMIC DNA]</scope>
    <source>
        <strain evidence="2 3">RB56</strain>
    </source>
</reference>
<dbReference type="InterPro" id="IPR024983">
    <property type="entry name" value="CHAT_dom"/>
</dbReference>
<evidence type="ECO:0000313" key="2">
    <source>
        <dbReference type="EMBL" id="MQY27390.1"/>
    </source>
</evidence>
<name>A0A7K0DNR9_9NOCA</name>
<feature type="domain" description="CHAT" evidence="1">
    <location>
        <begin position="695"/>
        <end position="962"/>
    </location>
</feature>
<evidence type="ECO:0000313" key="3">
    <source>
        <dbReference type="Proteomes" id="UP000431401"/>
    </source>
</evidence>
<dbReference type="Proteomes" id="UP000431401">
    <property type="component" value="Unassembled WGS sequence"/>
</dbReference>
<keyword evidence="3" id="KW-1185">Reference proteome</keyword>
<dbReference type="Gene3D" id="1.25.40.10">
    <property type="entry name" value="Tetratricopeptide repeat domain"/>
    <property type="match status" value="2"/>
</dbReference>
<dbReference type="OrthoDB" id="3206999at2"/>
<dbReference type="EMBL" id="WEGI01000006">
    <property type="protein sequence ID" value="MQY27390.1"/>
    <property type="molecule type" value="Genomic_DNA"/>
</dbReference>
<comment type="caution">
    <text evidence="2">The sequence shown here is derived from an EMBL/GenBank/DDBJ whole genome shotgun (WGS) entry which is preliminary data.</text>
</comment>
<dbReference type="SUPFAM" id="SSF48452">
    <property type="entry name" value="TPR-like"/>
    <property type="match status" value="1"/>
</dbReference>
<organism evidence="2 3">
    <name type="scientific">Nocardia aurantia</name>
    <dbReference type="NCBI Taxonomy" id="2585199"/>
    <lineage>
        <taxon>Bacteria</taxon>
        <taxon>Bacillati</taxon>
        <taxon>Actinomycetota</taxon>
        <taxon>Actinomycetes</taxon>
        <taxon>Mycobacteriales</taxon>
        <taxon>Nocardiaceae</taxon>
        <taxon>Nocardia</taxon>
    </lineage>
</organism>
<evidence type="ECO:0000259" key="1">
    <source>
        <dbReference type="Pfam" id="PF12770"/>
    </source>
</evidence>
<dbReference type="Pfam" id="PF12770">
    <property type="entry name" value="CHAT"/>
    <property type="match status" value="1"/>
</dbReference>
<sequence>MAGKFRERLHVSNAATHTVRAIELLREYQRTGDRNLLRRAIDDAETARSILERRVPGPPWHPLFPVVLAHLSHCYRTRYELSGDTDDLALSVTCAEQARAGAPDHELAYAADHNLGLSLLAQFERSGDVTQLDRAIELYTGVVAAIADDDDERPAILSNFSHMYRARYWRLNAAADLEAALRLAHESVDTAAPDSPLRAFGLGAISIVYKTKFAVTADARDLDLSIEYSEQSAAALPPTHVLLAGQLSNLAMEYMSRFEFSGALADIDRAVDLTRDAVARTGREDLDHSVYANNLGLVLRRRGERRNSIDDLRAAVRAGEDAVATIDADHADRPRWEANLGNAYRALYERESDPATIERALQLYTRALADQPADHPEHVGWLVNTAIIQLLRYRHTLDAADIDTAVELCRRALSRIPPEHPNRLRAYVILFDGLLRQFERTGERIPDEELTAVTNLLETVTAPTAFHRVRLGHVLGEYAGSIGNYAVAVRAVDHAVRMLPSVAPYELARGDQENALADHAGLVTEAVTAHLATGDARGALLAAEQGRAVLFGAALDARTDLTDLDGIDPALATEFRSARARLDNQSDTGDPAHARLHWDRYQSVLDRIRTVPMLETFLQPPSLDRLCPAVGTGYAVMVNAGRSDGQAVIVGADAGLRTVPLPALTRRDAQRWATELRTATHDFAHTAASGERLTELLGELWDRVVAPIAEALPTGRIARVWWIPIGPLAALPLHAAGHPGSIGALDVMVSSYIPSLRALSEIRGRPPATELRLTTVSMPATAGMSPLPGTVAEAAALARRFPGAVELATEQATVAAVARQLRNATWIHFACHATTDPVTPSNGGLHLRDGRLSISDVNRLRLEKAELAYLSACSTANTAVRHADESIHLAAAFLLAGFRHVIASLWPLDDTVAAAAAGAFYTKLPDAVSSDAPAAALHLVAHELRSAHRESPRLWAALVHSGP</sequence>
<protein>
    <recommendedName>
        <fullName evidence="1">CHAT domain-containing protein</fullName>
    </recommendedName>
</protein>
<dbReference type="AlphaFoldDB" id="A0A7K0DNR9"/>